<evidence type="ECO:0000313" key="12">
    <source>
        <dbReference type="Proteomes" id="UP000011721"/>
    </source>
</evidence>
<feature type="transmembrane region" description="Helical" evidence="10">
    <location>
        <begin position="146"/>
        <end position="163"/>
    </location>
</feature>
<organism evidence="11 12">
    <name type="scientific">Desulfocapsa sulfexigens (strain DSM 10523 / SB164P1)</name>
    <dbReference type="NCBI Taxonomy" id="1167006"/>
    <lineage>
        <taxon>Bacteria</taxon>
        <taxon>Pseudomonadati</taxon>
        <taxon>Thermodesulfobacteriota</taxon>
        <taxon>Desulfobulbia</taxon>
        <taxon>Desulfobulbales</taxon>
        <taxon>Desulfocapsaceae</taxon>
        <taxon>Desulfocapsa</taxon>
    </lineage>
</organism>
<keyword evidence="8" id="KW-0764">Sulfate transport</keyword>
<name>M1PD57_DESSD</name>
<evidence type="ECO:0000256" key="3">
    <source>
        <dbReference type="ARBA" id="ARBA00022475"/>
    </source>
</evidence>
<sequence>MKNNTTAATWIPLSYSLSFLLRSKRLMGWSAILVILTMVFTWAGYLFTVDFVDGLTGNFFLAQPEAVGLWGWTKYLGWQAMYWSFIIVSRIVAFYLAFLIAYSLSAPGYVFLSTATEKKHAGENFEPDAALNITGLLTDLWEGVKIGLFGILVTIAALIANFIPGVGQVLVLLLYTYYSALMFVDYPSSRRRWSLGQKISWIKNHNNQSLRLGIFPALLSLVPVLNLFFIAMIFPLMTVHSTLNFVAIEKNSGGNQQAA</sequence>
<keyword evidence="2" id="KW-0813">Transport</keyword>
<evidence type="ECO:0000256" key="4">
    <source>
        <dbReference type="ARBA" id="ARBA00022519"/>
    </source>
</evidence>
<dbReference type="OrthoDB" id="5431194at2"/>
<keyword evidence="6 10" id="KW-0812">Transmembrane</keyword>
<evidence type="ECO:0000256" key="9">
    <source>
        <dbReference type="ARBA" id="ARBA00023136"/>
    </source>
</evidence>
<dbReference type="GO" id="GO:0005886">
    <property type="term" value="C:plasma membrane"/>
    <property type="evidence" value="ECO:0007669"/>
    <property type="project" value="TreeGrafter"/>
</dbReference>
<evidence type="ECO:0000256" key="6">
    <source>
        <dbReference type="ARBA" id="ARBA00022692"/>
    </source>
</evidence>
<keyword evidence="9 10" id="KW-0472">Membrane</keyword>
<dbReference type="PANTHER" id="PTHR37468:SF1">
    <property type="entry name" value="SULFATE TRANSPORTER CYSZ"/>
    <property type="match status" value="1"/>
</dbReference>
<evidence type="ECO:0000256" key="5">
    <source>
        <dbReference type="ARBA" id="ARBA00022605"/>
    </source>
</evidence>
<evidence type="ECO:0000313" key="11">
    <source>
        <dbReference type="EMBL" id="AGF77695.1"/>
    </source>
</evidence>
<reference evidence="12" key="1">
    <citation type="journal article" date="2013" name="Stand. Genomic Sci.">
        <title>Complete genome sequence of Desulfocapsa sulfexigens, a marine deltaproteobacterium specialized in disproportionating inorganic sulfur compounds.</title>
        <authorList>
            <person name="Finster K.W."/>
            <person name="Kjeldsen K.U."/>
            <person name="Kube M."/>
            <person name="Reinhardt R."/>
            <person name="Mussmann M."/>
            <person name="Amann R."/>
            <person name="Schreiber L."/>
        </authorList>
    </citation>
    <scope>NUCLEOTIDE SEQUENCE [LARGE SCALE GENOMIC DNA]</scope>
    <source>
        <strain evidence="12">DSM 10523 / SB164P1</strain>
    </source>
</reference>
<keyword evidence="7 10" id="KW-1133">Transmembrane helix</keyword>
<evidence type="ECO:0000256" key="1">
    <source>
        <dbReference type="ARBA" id="ARBA00004141"/>
    </source>
</evidence>
<dbReference type="InterPro" id="IPR050480">
    <property type="entry name" value="CysZ-like"/>
</dbReference>
<keyword evidence="5" id="KW-0028">Amino-acid biosynthesis</keyword>
<dbReference type="eggNOG" id="COG2981">
    <property type="taxonomic scope" value="Bacteria"/>
</dbReference>
<dbReference type="GO" id="GO:0000103">
    <property type="term" value="P:sulfate assimilation"/>
    <property type="evidence" value="ECO:0007669"/>
    <property type="project" value="TreeGrafter"/>
</dbReference>
<dbReference type="RefSeq" id="WP_015403389.1">
    <property type="nucleotide sequence ID" value="NC_020304.1"/>
</dbReference>
<dbReference type="GO" id="GO:0009675">
    <property type="term" value="F:high-affinity sulfate:proton symporter activity"/>
    <property type="evidence" value="ECO:0007669"/>
    <property type="project" value="TreeGrafter"/>
</dbReference>
<dbReference type="Proteomes" id="UP000011721">
    <property type="component" value="Chromosome"/>
</dbReference>
<evidence type="ECO:0000256" key="10">
    <source>
        <dbReference type="SAM" id="Phobius"/>
    </source>
</evidence>
<keyword evidence="4" id="KW-0997">Cell inner membrane</keyword>
<feature type="transmembrane region" description="Helical" evidence="10">
    <location>
        <begin position="80"/>
        <end position="102"/>
    </location>
</feature>
<dbReference type="PATRIC" id="fig|1167006.5.peg.1254"/>
<evidence type="ECO:0000256" key="8">
    <source>
        <dbReference type="ARBA" id="ARBA00023032"/>
    </source>
</evidence>
<keyword evidence="12" id="KW-1185">Reference proteome</keyword>
<gene>
    <name evidence="11" type="ordered locus">UWK_01127</name>
</gene>
<dbReference type="EMBL" id="CP003985">
    <property type="protein sequence ID" value="AGF77695.1"/>
    <property type="molecule type" value="Genomic_DNA"/>
</dbReference>
<dbReference type="Pfam" id="PF07264">
    <property type="entry name" value="EI24"/>
    <property type="match status" value="1"/>
</dbReference>
<feature type="transmembrane region" description="Helical" evidence="10">
    <location>
        <begin position="209"/>
        <end position="234"/>
    </location>
</feature>
<dbReference type="KEGG" id="dsf:UWK_01127"/>
<feature type="transmembrane region" description="Helical" evidence="10">
    <location>
        <begin position="26"/>
        <end position="47"/>
    </location>
</feature>
<dbReference type="GO" id="GO:0019344">
    <property type="term" value="P:cysteine biosynthetic process"/>
    <property type="evidence" value="ECO:0007669"/>
    <property type="project" value="TreeGrafter"/>
</dbReference>
<protein>
    <submittedName>
        <fullName evidence="11">Uncharacterized protein involved in cysteine biosynthesis</fullName>
    </submittedName>
</protein>
<dbReference type="InterPro" id="IPR059112">
    <property type="entry name" value="CysZ/EI24"/>
</dbReference>
<accession>M1PD57</accession>
<comment type="subcellular location">
    <subcellularLocation>
        <location evidence="1">Membrane</location>
        <topology evidence="1">Multi-pass membrane protein</topology>
    </subcellularLocation>
</comment>
<dbReference type="PANTHER" id="PTHR37468">
    <property type="entry name" value="SULFATE TRANSPORTER CYSZ"/>
    <property type="match status" value="1"/>
</dbReference>
<dbReference type="HOGENOM" id="CLU_093783_0_0_7"/>
<proteinExistence type="predicted"/>
<keyword evidence="3" id="KW-1003">Cell membrane</keyword>
<dbReference type="AlphaFoldDB" id="M1PD57"/>
<evidence type="ECO:0000256" key="2">
    <source>
        <dbReference type="ARBA" id="ARBA00022448"/>
    </source>
</evidence>
<evidence type="ECO:0000256" key="7">
    <source>
        <dbReference type="ARBA" id="ARBA00022989"/>
    </source>
</evidence>
<dbReference type="STRING" id="1167006.UWK_01127"/>